<sequence>MCLCYTRKQRMDKRENSVFSQHFYGKLVKLLLPKVVKQLKSKLVNMLRPTDSLEGLSLIKFRPQIRRGIQHGFAKFVLRRPKHPLARLEERKQPGGVLCVKCHCVCQNASVITTRKPNIHHFFSNSHQLCILQRECSSSLELNVMRGKPVSSSRTDGSSARKIAVWILWAGAA</sequence>
<accession>A0ABQ9HLJ5</accession>
<gene>
    <name evidence="1" type="ORF">PR048_011435</name>
</gene>
<keyword evidence="2" id="KW-1185">Reference proteome</keyword>
<protein>
    <submittedName>
        <fullName evidence="1">Uncharacterized protein</fullName>
    </submittedName>
</protein>
<reference evidence="1 2" key="1">
    <citation type="submission" date="2023-02" db="EMBL/GenBank/DDBJ databases">
        <title>LHISI_Scaffold_Assembly.</title>
        <authorList>
            <person name="Stuart O.P."/>
            <person name="Cleave R."/>
            <person name="Magrath M.J.L."/>
            <person name="Mikheyev A.S."/>
        </authorList>
    </citation>
    <scope>NUCLEOTIDE SEQUENCE [LARGE SCALE GENOMIC DNA]</scope>
    <source>
        <strain evidence="1">Daus_M_001</strain>
        <tissue evidence="1">Leg muscle</tissue>
    </source>
</reference>
<dbReference type="EMBL" id="JARBHB010000004">
    <property type="protein sequence ID" value="KAJ8885239.1"/>
    <property type="molecule type" value="Genomic_DNA"/>
</dbReference>
<proteinExistence type="predicted"/>
<evidence type="ECO:0000313" key="2">
    <source>
        <dbReference type="Proteomes" id="UP001159363"/>
    </source>
</evidence>
<name>A0ABQ9HLJ5_9NEOP</name>
<comment type="caution">
    <text evidence="1">The sequence shown here is derived from an EMBL/GenBank/DDBJ whole genome shotgun (WGS) entry which is preliminary data.</text>
</comment>
<organism evidence="1 2">
    <name type="scientific">Dryococelus australis</name>
    <dbReference type="NCBI Taxonomy" id="614101"/>
    <lineage>
        <taxon>Eukaryota</taxon>
        <taxon>Metazoa</taxon>
        <taxon>Ecdysozoa</taxon>
        <taxon>Arthropoda</taxon>
        <taxon>Hexapoda</taxon>
        <taxon>Insecta</taxon>
        <taxon>Pterygota</taxon>
        <taxon>Neoptera</taxon>
        <taxon>Polyneoptera</taxon>
        <taxon>Phasmatodea</taxon>
        <taxon>Verophasmatodea</taxon>
        <taxon>Anareolatae</taxon>
        <taxon>Phasmatidae</taxon>
        <taxon>Eurycanthinae</taxon>
        <taxon>Dryococelus</taxon>
    </lineage>
</organism>
<dbReference type="Proteomes" id="UP001159363">
    <property type="component" value="Chromosome X"/>
</dbReference>
<evidence type="ECO:0000313" key="1">
    <source>
        <dbReference type="EMBL" id="KAJ8885239.1"/>
    </source>
</evidence>